<evidence type="ECO:0000313" key="2">
    <source>
        <dbReference type="EMBL" id="KUK80913.1"/>
    </source>
</evidence>
<dbReference type="InterPro" id="IPR016195">
    <property type="entry name" value="Pol/histidinol_Pase-like"/>
</dbReference>
<dbReference type="InterPro" id="IPR004013">
    <property type="entry name" value="PHP_dom"/>
</dbReference>
<evidence type="ECO:0000259" key="1">
    <source>
        <dbReference type="SMART" id="SM00481"/>
    </source>
</evidence>
<dbReference type="EMBL" id="LGGP01000097">
    <property type="protein sequence ID" value="KUK80913.1"/>
    <property type="molecule type" value="Genomic_DNA"/>
</dbReference>
<dbReference type="Pfam" id="PF02811">
    <property type="entry name" value="PHP"/>
    <property type="match status" value="1"/>
</dbReference>
<accession>A0A101HPZ2</accession>
<dbReference type="GO" id="GO:0035312">
    <property type="term" value="F:5'-3' DNA exonuclease activity"/>
    <property type="evidence" value="ECO:0007669"/>
    <property type="project" value="TreeGrafter"/>
</dbReference>
<comment type="caution">
    <text evidence="2">The sequence shown here is derived from an EMBL/GenBank/DDBJ whole genome shotgun (WGS) entry which is preliminary data.</text>
</comment>
<gene>
    <name evidence="2" type="ORF">XD94_0695</name>
</gene>
<sequence>MQFLCDFHIHSCLSPCAEITMTPGEIAKVCVSRGIDWIAITDHNSAGNVRVFSSVLQEVGVSVIPGIEVHTLEDVHVLAYFPDVSSAEGYSAFLKREKLPIVTIDPEISGYQLLVDENDSFVGMEEIWLGQPASLSISETLKTVEENGGISVMAHIDRKMGLIVQLGLVPEECKEVPMEISFERTLKRGLQTKNIMHSSDAHSLDLIKPTVAISASTRSFEEFKTAIFSSGRALSIIWD</sequence>
<dbReference type="GO" id="GO:0004534">
    <property type="term" value="F:5'-3' RNA exonuclease activity"/>
    <property type="evidence" value="ECO:0007669"/>
    <property type="project" value="TreeGrafter"/>
</dbReference>
<dbReference type="PANTHER" id="PTHR42924">
    <property type="entry name" value="EXONUCLEASE"/>
    <property type="match status" value="1"/>
</dbReference>
<dbReference type="Gene3D" id="3.20.20.140">
    <property type="entry name" value="Metal-dependent hydrolases"/>
    <property type="match status" value="1"/>
</dbReference>
<evidence type="ECO:0000313" key="3">
    <source>
        <dbReference type="Proteomes" id="UP000054092"/>
    </source>
</evidence>
<name>A0A101HPZ2_9BACT</name>
<dbReference type="SUPFAM" id="SSF89550">
    <property type="entry name" value="PHP domain-like"/>
    <property type="match status" value="1"/>
</dbReference>
<dbReference type="InterPro" id="IPR052018">
    <property type="entry name" value="PHP_domain"/>
</dbReference>
<dbReference type="PATRIC" id="fig|1184387.3.peg.1077"/>
<dbReference type="SMART" id="SM00481">
    <property type="entry name" value="POLIIIAc"/>
    <property type="match status" value="1"/>
</dbReference>
<reference evidence="3" key="1">
    <citation type="journal article" date="2015" name="MBio">
        <title>Genome-Resolved Metagenomic Analysis Reveals Roles for Candidate Phyla and Other Microbial Community Members in Biogeochemical Transformations in Oil Reservoirs.</title>
        <authorList>
            <person name="Hu P."/>
            <person name="Tom L."/>
            <person name="Singh A."/>
            <person name="Thomas B.C."/>
            <person name="Baker B.J."/>
            <person name="Piceno Y.M."/>
            <person name="Andersen G.L."/>
            <person name="Banfield J.F."/>
        </authorList>
    </citation>
    <scope>NUCLEOTIDE SEQUENCE [LARGE SCALE GENOMIC DNA]</scope>
</reference>
<dbReference type="InterPro" id="IPR003141">
    <property type="entry name" value="Pol/His_phosphatase_N"/>
</dbReference>
<dbReference type="CDD" id="cd07432">
    <property type="entry name" value="PHP_HisPPase"/>
    <property type="match status" value="1"/>
</dbReference>
<feature type="domain" description="Polymerase/histidinol phosphatase N-terminal" evidence="1">
    <location>
        <begin position="5"/>
        <end position="73"/>
    </location>
</feature>
<dbReference type="AlphaFoldDB" id="A0A101HPZ2"/>
<proteinExistence type="predicted"/>
<organism evidence="2 3">
    <name type="scientific">Mesotoga prima</name>
    <dbReference type="NCBI Taxonomy" id="1184387"/>
    <lineage>
        <taxon>Bacteria</taxon>
        <taxon>Thermotogati</taxon>
        <taxon>Thermotogota</taxon>
        <taxon>Thermotogae</taxon>
        <taxon>Kosmotogales</taxon>
        <taxon>Kosmotogaceae</taxon>
        <taxon>Mesotoga</taxon>
    </lineage>
</organism>
<dbReference type="PANTHER" id="PTHR42924:SF3">
    <property type="entry name" value="POLYMERASE_HISTIDINOL PHOSPHATASE N-TERMINAL DOMAIN-CONTAINING PROTEIN"/>
    <property type="match status" value="1"/>
</dbReference>
<dbReference type="Proteomes" id="UP000054092">
    <property type="component" value="Unassembled WGS sequence"/>
</dbReference>
<protein>
    <submittedName>
        <fullName evidence="2">PHP domain protein</fullName>
    </submittedName>
</protein>